<dbReference type="AlphaFoldDB" id="A0AAV7ZTD1"/>
<sequence>MQLEIKIDSILERLIQASDPNISVSPKIPENEIRALIERSRTIFMDQEALLELKAPINICGDIHGQFCDLIELFKMGGFPPLANYLFLGDFVDRGDRSLETICMLLCYKVLYPANFFMLRGNHETQLINQNYGFYAECISRYSPLVYKAFSDCFNVLPLAAIIDDRIFCVHGGLSPELDSIERIKQITRPTEVGTVGLLCDLLWSDPSEEVERFGQNERRVSVTFGEIIVEEFLQKNNFDLVVRAHQVVTNGYEFFAGKQLITIFSAPEYCGEFDNYGAMMIANEELECSFKILEKSQEKKRKFN</sequence>
<dbReference type="PANTHER" id="PTHR11668:SF300">
    <property type="entry name" value="SERINE_THREONINE-PROTEIN PHOSPHATASE"/>
    <property type="match status" value="1"/>
</dbReference>
<comment type="catalytic activity">
    <reaction evidence="6">
        <text>O-phospho-L-seryl-[protein] + H2O = L-seryl-[protein] + phosphate</text>
        <dbReference type="Rhea" id="RHEA:20629"/>
        <dbReference type="Rhea" id="RHEA-COMP:9863"/>
        <dbReference type="Rhea" id="RHEA-COMP:11604"/>
        <dbReference type="ChEBI" id="CHEBI:15377"/>
        <dbReference type="ChEBI" id="CHEBI:29999"/>
        <dbReference type="ChEBI" id="CHEBI:43474"/>
        <dbReference type="ChEBI" id="CHEBI:83421"/>
        <dbReference type="EC" id="3.1.3.16"/>
    </reaction>
</comment>
<dbReference type="PROSITE" id="PS00125">
    <property type="entry name" value="SER_THR_PHOSPHATASE"/>
    <property type="match status" value="1"/>
</dbReference>
<dbReference type="GO" id="GO:0005737">
    <property type="term" value="C:cytoplasm"/>
    <property type="evidence" value="ECO:0007669"/>
    <property type="project" value="TreeGrafter"/>
</dbReference>
<dbReference type="InterPro" id="IPR050341">
    <property type="entry name" value="PP1_catalytic_subunit"/>
</dbReference>
<dbReference type="Pfam" id="PF00149">
    <property type="entry name" value="Metallophos"/>
    <property type="match status" value="1"/>
</dbReference>
<gene>
    <name evidence="10" type="ORF">M0812_09487</name>
</gene>
<evidence type="ECO:0000256" key="5">
    <source>
        <dbReference type="ARBA" id="ARBA00023211"/>
    </source>
</evidence>
<dbReference type="SUPFAM" id="SSF56300">
    <property type="entry name" value="Metallo-dependent phosphatases"/>
    <property type="match status" value="1"/>
</dbReference>
<dbReference type="GO" id="GO:0005634">
    <property type="term" value="C:nucleus"/>
    <property type="evidence" value="ECO:0007669"/>
    <property type="project" value="TreeGrafter"/>
</dbReference>
<dbReference type="GO" id="GO:0046872">
    <property type="term" value="F:metal ion binding"/>
    <property type="evidence" value="ECO:0007669"/>
    <property type="project" value="UniProtKB-KW"/>
</dbReference>
<comment type="caution">
    <text evidence="10">The sequence shown here is derived from an EMBL/GenBank/DDBJ whole genome shotgun (WGS) entry which is preliminary data.</text>
</comment>
<comment type="catalytic activity">
    <reaction evidence="7 8">
        <text>O-phospho-L-threonyl-[protein] + H2O = L-threonyl-[protein] + phosphate</text>
        <dbReference type="Rhea" id="RHEA:47004"/>
        <dbReference type="Rhea" id="RHEA-COMP:11060"/>
        <dbReference type="Rhea" id="RHEA-COMP:11605"/>
        <dbReference type="ChEBI" id="CHEBI:15377"/>
        <dbReference type="ChEBI" id="CHEBI:30013"/>
        <dbReference type="ChEBI" id="CHEBI:43474"/>
        <dbReference type="ChEBI" id="CHEBI:61977"/>
        <dbReference type="EC" id="3.1.3.16"/>
    </reaction>
</comment>
<dbReference type="InterPro" id="IPR006186">
    <property type="entry name" value="Ser/Thr-sp_prot-phosphatase"/>
</dbReference>
<dbReference type="SMART" id="SM00156">
    <property type="entry name" value="PP2Ac"/>
    <property type="match status" value="1"/>
</dbReference>
<accession>A0AAV7ZTD1</accession>
<dbReference type="Proteomes" id="UP001146793">
    <property type="component" value="Unassembled WGS sequence"/>
</dbReference>
<keyword evidence="5" id="KW-0464">Manganese</keyword>
<dbReference type="PANTHER" id="PTHR11668">
    <property type="entry name" value="SERINE/THREONINE PROTEIN PHOSPHATASE"/>
    <property type="match status" value="1"/>
</dbReference>
<evidence type="ECO:0000313" key="11">
    <source>
        <dbReference type="Proteomes" id="UP001146793"/>
    </source>
</evidence>
<evidence type="ECO:0000256" key="8">
    <source>
        <dbReference type="RuleBase" id="RU004273"/>
    </source>
</evidence>
<keyword evidence="2" id="KW-0479">Metal-binding</keyword>
<dbReference type="InterPro" id="IPR031675">
    <property type="entry name" value="STPPase_N"/>
</dbReference>
<dbReference type="FunFam" id="3.60.21.10:FF:000026">
    <property type="entry name" value="Serine/threonine-protein phosphatase"/>
    <property type="match status" value="1"/>
</dbReference>
<evidence type="ECO:0000259" key="9">
    <source>
        <dbReference type="PROSITE" id="PS00125"/>
    </source>
</evidence>
<organism evidence="10 11">
    <name type="scientific">Anaeramoeba flamelloides</name>
    <dbReference type="NCBI Taxonomy" id="1746091"/>
    <lineage>
        <taxon>Eukaryota</taxon>
        <taxon>Metamonada</taxon>
        <taxon>Anaeramoebidae</taxon>
        <taxon>Anaeramoeba</taxon>
    </lineage>
</organism>
<proteinExistence type="inferred from homology"/>
<keyword evidence="4" id="KW-0904">Protein phosphatase</keyword>
<feature type="domain" description="Serine/threonine specific protein phosphatases" evidence="9">
    <location>
        <begin position="119"/>
        <end position="124"/>
    </location>
</feature>
<evidence type="ECO:0000256" key="3">
    <source>
        <dbReference type="ARBA" id="ARBA00022801"/>
    </source>
</evidence>
<keyword evidence="3 8" id="KW-0378">Hydrolase</keyword>
<dbReference type="Pfam" id="PF16891">
    <property type="entry name" value="STPPase_N"/>
    <property type="match status" value="1"/>
</dbReference>
<dbReference type="PRINTS" id="PR00114">
    <property type="entry name" value="STPHPHTASE"/>
</dbReference>
<comment type="cofactor">
    <cofactor evidence="1">
        <name>Mn(2+)</name>
        <dbReference type="ChEBI" id="CHEBI:29035"/>
    </cofactor>
</comment>
<evidence type="ECO:0000313" key="10">
    <source>
        <dbReference type="EMBL" id="KAJ3443643.1"/>
    </source>
</evidence>
<protein>
    <recommendedName>
        <fullName evidence="8">Serine/threonine-protein phosphatase</fullName>
        <ecNumber evidence="8">3.1.3.16</ecNumber>
    </recommendedName>
</protein>
<evidence type="ECO:0000256" key="2">
    <source>
        <dbReference type="ARBA" id="ARBA00022723"/>
    </source>
</evidence>
<dbReference type="InterPro" id="IPR029052">
    <property type="entry name" value="Metallo-depent_PP-like"/>
</dbReference>
<name>A0AAV7ZTD1_9EUKA</name>
<evidence type="ECO:0000256" key="6">
    <source>
        <dbReference type="ARBA" id="ARBA00047761"/>
    </source>
</evidence>
<dbReference type="EMBL" id="JANTQA010000023">
    <property type="protein sequence ID" value="KAJ3443643.1"/>
    <property type="molecule type" value="Genomic_DNA"/>
</dbReference>
<evidence type="ECO:0000256" key="7">
    <source>
        <dbReference type="ARBA" id="ARBA00048336"/>
    </source>
</evidence>
<evidence type="ECO:0000256" key="1">
    <source>
        <dbReference type="ARBA" id="ARBA00001936"/>
    </source>
</evidence>
<comment type="similarity">
    <text evidence="8">Belongs to the PPP phosphatase family.</text>
</comment>
<evidence type="ECO:0000256" key="4">
    <source>
        <dbReference type="ARBA" id="ARBA00022912"/>
    </source>
</evidence>
<reference evidence="10" key="1">
    <citation type="submission" date="2022-08" db="EMBL/GenBank/DDBJ databases">
        <title>Novel sulphate-reducing endosymbionts in the free-living metamonad Anaeramoeba.</title>
        <authorList>
            <person name="Jerlstrom-Hultqvist J."/>
            <person name="Cepicka I."/>
            <person name="Gallot-Lavallee L."/>
            <person name="Salas-Leiva D."/>
            <person name="Curtis B.A."/>
            <person name="Zahonova K."/>
            <person name="Pipaliya S."/>
            <person name="Dacks J."/>
            <person name="Roger A.J."/>
        </authorList>
    </citation>
    <scope>NUCLEOTIDE SEQUENCE</scope>
    <source>
        <strain evidence="10">Busselton2</strain>
    </source>
</reference>
<dbReference type="InterPro" id="IPR004843">
    <property type="entry name" value="Calcineurin-like_PHP"/>
</dbReference>
<dbReference type="EC" id="3.1.3.16" evidence="8"/>
<dbReference type="GO" id="GO:0004722">
    <property type="term" value="F:protein serine/threonine phosphatase activity"/>
    <property type="evidence" value="ECO:0007669"/>
    <property type="project" value="UniProtKB-EC"/>
</dbReference>
<dbReference type="Gene3D" id="3.60.21.10">
    <property type="match status" value="1"/>
</dbReference>